<dbReference type="InterPro" id="IPR008927">
    <property type="entry name" value="6-PGluconate_DH-like_C_sf"/>
</dbReference>
<dbReference type="InterPro" id="IPR015815">
    <property type="entry name" value="HIBADH-related"/>
</dbReference>
<comment type="caution">
    <text evidence="5">The sequence shown here is derived from an EMBL/GenBank/DDBJ whole genome shotgun (WGS) entry which is preliminary data.</text>
</comment>
<sequence length="295" mass="33020">MDVCVIGLGLMGSALAKRLRNSGYNVILYNRTIDKAYRLADEINAKVAESPRECCNSSDITAIFVADDNALIDVVFPPNGFADSSRDKDIVNMSTVSTAVSERIHRFIEASGGNYVESPVYGSVSEVLEGRLVAIVASNKNINENVKQFLSSISKKIMYVGNIPRAMALKLALNQLNMVIVATLAETLSFLKINEIDYSLLEELVRGTWMEPILDRFMKRALEEHPPRFRIELAAKDLQSFIESARIKKLNTPITAAAMHRYLEATLHNYGDKDYPNITKYIIDTIHKQNTKTKQ</sequence>
<dbReference type="Pfam" id="PF14833">
    <property type="entry name" value="NAD_binding_11"/>
    <property type="match status" value="1"/>
</dbReference>
<name>A0A832APH1_9CREN</name>
<dbReference type="EMBL" id="DTAU01000104">
    <property type="protein sequence ID" value="HFQ79083.1"/>
    <property type="molecule type" value="Genomic_DNA"/>
</dbReference>
<evidence type="ECO:0000256" key="2">
    <source>
        <dbReference type="ARBA" id="ARBA00023027"/>
    </source>
</evidence>
<dbReference type="InterPro" id="IPR006115">
    <property type="entry name" value="6PGDH_NADP-bd"/>
</dbReference>
<evidence type="ECO:0000259" key="4">
    <source>
        <dbReference type="Pfam" id="PF14833"/>
    </source>
</evidence>
<organism evidence="5">
    <name type="scientific">Ignisphaera aggregans</name>
    <dbReference type="NCBI Taxonomy" id="334771"/>
    <lineage>
        <taxon>Archaea</taxon>
        <taxon>Thermoproteota</taxon>
        <taxon>Thermoprotei</taxon>
        <taxon>Desulfurococcales</taxon>
        <taxon>Desulfurococcaceae</taxon>
        <taxon>Ignisphaera</taxon>
    </lineage>
</organism>
<gene>
    <name evidence="5" type="ORF">ENT99_05195</name>
</gene>
<evidence type="ECO:0000256" key="1">
    <source>
        <dbReference type="ARBA" id="ARBA00023002"/>
    </source>
</evidence>
<evidence type="ECO:0000313" key="5">
    <source>
        <dbReference type="EMBL" id="HFQ79083.1"/>
    </source>
</evidence>
<accession>A0A832APH1</accession>
<dbReference type="InterPro" id="IPR051265">
    <property type="entry name" value="HIBADH-related_NP60_sf"/>
</dbReference>
<dbReference type="PANTHER" id="PTHR43580:SF2">
    <property type="entry name" value="CYTOKINE-LIKE NUCLEAR FACTOR N-PAC"/>
    <property type="match status" value="1"/>
</dbReference>
<protein>
    <submittedName>
        <fullName evidence="5">NAD(P)-dependent oxidoreductase</fullName>
    </submittedName>
</protein>
<dbReference type="InterPro" id="IPR029154">
    <property type="entry name" value="HIBADH-like_NADP-bd"/>
</dbReference>
<keyword evidence="1" id="KW-0560">Oxidoreductase</keyword>
<dbReference type="SUPFAM" id="SSF51735">
    <property type="entry name" value="NAD(P)-binding Rossmann-fold domains"/>
    <property type="match status" value="1"/>
</dbReference>
<keyword evidence="2" id="KW-0520">NAD</keyword>
<dbReference type="AlphaFoldDB" id="A0A832APH1"/>
<dbReference type="PIRSF" id="PIRSF000103">
    <property type="entry name" value="HIBADH"/>
    <property type="match status" value="1"/>
</dbReference>
<dbReference type="InterPro" id="IPR013328">
    <property type="entry name" value="6PGD_dom2"/>
</dbReference>
<evidence type="ECO:0000259" key="3">
    <source>
        <dbReference type="Pfam" id="PF03446"/>
    </source>
</evidence>
<dbReference type="InterPro" id="IPR036291">
    <property type="entry name" value="NAD(P)-bd_dom_sf"/>
</dbReference>
<reference evidence="5" key="1">
    <citation type="journal article" date="2020" name="mSystems">
        <title>Genome- and Community-Level Interaction Insights into Carbon Utilization and Element Cycling Functions of Hydrothermarchaeota in Hydrothermal Sediment.</title>
        <authorList>
            <person name="Zhou Z."/>
            <person name="Liu Y."/>
            <person name="Xu W."/>
            <person name="Pan J."/>
            <person name="Luo Z.H."/>
            <person name="Li M."/>
        </authorList>
    </citation>
    <scope>NUCLEOTIDE SEQUENCE</scope>
    <source>
        <strain evidence="5">SpSt-629</strain>
    </source>
</reference>
<feature type="domain" description="3-hydroxyisobutyrate dehydrogenase-like NAD-binding" evidence="4">
    <location>
        <begin position="167"/>
        <end position="281"/>
    </location>
</feature>
<dbReference type="GO" id="GO:0050661">
    <property type="term" value="F:NADP binding"/>
    <property type="evidence" value="ECO:0007669"/>
    <property type="project" value="InterPro"/>
</dbReference>
<dbReference type="Gene3D" id="1.10.1040.10">
    <property type="entry name" value="N-(1-d-carboxylethyl)-l-norvaline Dehydrogenase, domain 2"/>
    <property type="match status" value="1"/>
</dbReference>
<dbReference type="GO" id="GO:0051287">
    <property type="term" value="F:NAD binding"/>
    <property type="evidence" value="ECO:0007669"/>
    <property type="project" value="InterPro"/>
</dbReference>
<dbReference type="GO" id="GO:0016491">
    <property type="term" value="F:oxidoreductase activity"/>
    <property type="evidence" value="ECO:0007669"/>
    <property type="project" value="UniProtKB-KW"/>
</dbReference>
<feature type="domain" description="6-phosphogluconate dehydrogenase NADP-binding" evidence="3">
    <location>
        <begin position="2"/>
        <end position="161"/>
    </location>
</feature>
<dbReference type="Gene3D" id="3.40.50.720">
    <property type="entry name" value="NAD(P)-binding Rossmann-like Domain"/>
    <property type="match status" value="1"/>
</dbReference>
<dbReference type="PANTHER" id="PTHR43580">
    <property type="entry name" value="OXIDOREDUCTASE GLYR1-RELATED"/>
    <property type="match status" value="1"/>
</dbReference>
<dbReference type="SUPFAM" id="SSF48179">
    <property type="entry name" value="6-phosphogluconate dehydrogenase C-terminal domain-like"/>
    <property type="match status" value="1"/>
</dbReference>
<proteinExistence type="predicted"/>
<dbReference type="Pfam" id="PF03446">
    <property type="entry name" value="NAD_binding_2"/>
    <property type="match status" value="1"/>
</dbReference>